<reference evidence="2" key="2">
    <citation type="submission" date="2023-05" db="EMBL/GenBank/DDBJ databases">
        <authorList>
            <person name="Fouks B."/>
        </authorList>
    </citation>
    <scope>NUCLEOTIDE SEQUENCE</scope>
    <source>
        <strain evidence="2">Stay&amp;Tobe</strain>
        <tissue evidence="2">Testes</tissue>
    </source>
</reference>
<feature type="transmembrane region" description="Helical" evidence="1">
    <location>
        <begin position="28"/>
        <end position="51"/>
    </location>
</feature>
<evidence type="ECO:0000313" key="2">
    <source>
        <dbReference type="EMBL" id="KAJ9584344.1"/>
    </source>
</evidence>
<feature type="non-terminal residue" evidence="2">
    <location>
        <position position="81"/>
    </location>
</feature>
<evidence type="ECO:0000256" key="1">
    <source>
        <dbReference type="SAM" id="Phobius"/>
    </source>
</evidence>
<organism evidence="2 3">
    <name type="scientific">Diploptera punctata</name>
    <name type="common">Pacific beetle cockroach</name>
    <dbReference type="NCBI Taxonomy" id="6984"/>
    <lineage>
        <taxon>Eukaryota</taxon>
        <taxon>Metazoa</taxon>
        <taxon>Ecdysozoa</taxon>
        <taxon>Arthropoda</taxon>
        <taxon>Hexapoda</taxon>
        <taxon>Insecta</taxon>
        <taxon>Pterygota</taxon>
        <taxon>Neoptera</taxon>
        <taxon>Polyneoptera</taxon>
        <taxon>Dictyoptera</taxon>
        <taxon>Blattodea</taxon>
        <taxon>Blaberoidea</taxon>
        <taxon>Blaberidae</taxon>
        <taxon>Diplopterinae</taxon>
        <taxon>Diploptera</taxon>
    </lineage>
</organism>
<evidence type="ECO:0000313" key="3">
    <source>
        <dbReference type="Proteomes" id="UP001233999"/>
    </source>
</evidence>
<feature type="non-terminal residue" evidence="2">
    <location>
        <position position="1"/>
    </location>
</feature>
<sequence>SSSSIMCSWIPFSSIQLIISEYSWALKLIFGGVNVLTVFFLASICLAFRILRSPSSLMSFLSSWVMANTVIMLRATEITAS</sequence>
<reference evidence="2" key="1">
    <citation type="journal article" date="2023" name="IScience">
        <title>Live-bearing cockroach genome reveals convergent evolutionary mechanisms linked to viviparity in insects and beyond.</title>
        <authorList>
            <person name="Fouks B."/>
            <person name="Harrison M.C."/>
            <person name="Mikhailova A.A."/>
            <person name="Marchal E."/>
            <person name="English S."/>
            <person name="Carruthers M."/>
            <person name="Jennings E.C."/>
            <person name="Chiamaka E.L."/>
            <person name="Frigard R.A."/>
            <person name="Pippel M."/>
            <person name="Attardo G.M."/>
            <person name="Benoit J.B."/>
            <person name="Bornberg-Bauer E."/>
            <person name="Tobe S.S."/>
        </authorList>
    </citation>
    <scope>NUCLEOTIDE SEQUENCE</scope>
    <source>
        <strain evidence="2">Stay&amp;Tobe</strain>
    </source>
</reference>
<proteinExistence type="predicted"/>
<keyword evidence="1" id="KW-0812">Transmembrane</keyword>
<accession>A0AAD7ZP57</accession>
<name>A0AAD7ZP57_DIPPU</name>
<gene>
    <name evidence="2" type="ORF">L9F63_021303</name>
</gene>
<keyword evidence="1" id="KW-1133">Transmembrane helix</keyword>
<dbReference type="Proteomes" id="UP001233999">
    <property type="component" value="Unassembled WGS sequence"/>
</dbReference>
<dbReference type="AlphaFoldDB" id="A0AAD7ZP57"/>
<keyword evidence="3" id="KW-1185">Reference proteome</keyword>
<comment type="caution">
    <text evidence="2">The sequence shown here is derived from an EMBL/GenBank/DDBJ whole genome shotgun (WGS) entry which is preliminary data.</text>
</comment>
<keyword evidence="1" id="KW-0472">Membrane</keyword>
<protein>
    <submittedName>
        <fullName evidence="2">Uncharacterized protein</fullName>
    </submittedName>
</protein>
<dbReference type="EMBL" id="JASPKZ010007428">
    <property type="protein sequence ID" value="KAJ9584344.1"/>
    <property type="molecule type" value="Genomic_DNA"/>
</dbReference>